<dbReference type="InterPro" id="IPR001304">
    <property type="entry name" value="C-type_lectin-like"/>
</dbReference>
<sequence>MGKLSYDANCFMQVPVILVVSVSVSMLVVLPVILLNPVYKCNEVVRYKCSYGWVRDKNLCYYASKIESSWEQSIIHCSLLGGELAVISEDNADYLATVNSMITKKGYWVGMKRVDGVFKWINGKNATNISLDKIHRTYNCGYFDGVDIKAASCKSRKNYICVKYLEVVALT</sequence>
<dbReference type="PANTHER" id="PTHR45710">
    <property type="entry name" value="C-TYPE LECTIN DOMAIN-CONTAINING PROTEIN 180"/>
    <property type="match status" value="1"/>
</dbReference>
<dbReference type="EMBL" id="KX857215">
    <property type="protein sequence ID" value="ARE67268.1"/>
    <property type="molecule type" value="Genomic_DNA"/>
</dbReference>
<dbReference type="SMART" id="SM00034">
    <property type="entry name" value="CLECT"/>
    <property type="match status" value="1"/>
</dbReference>
<evidence type="ECO:0000259" key="2">
    <source>
        <dbReference type="PROSITE" id="PS50041"/>
    </source>
</evidence>
<dbReference type="SUPFAM" id="SSF56436">
    <property type="entry name" value="C-type lectin-like"/>
    <property type="match status" value="1"/>
</dbReference>
<keyword evidence="1" id="KW-1133">Transmembrane helix</keyword>
<keyword evidence="1" id="KW-0812">Transmembrane</keyword>
<name>A0A1V0QG09_CNPV</name>
<evidence type="ECO:0000313" key="3">
    <source>
        <dbReference type="EMBL" id="ARE67268.1"/>
    </source>
</evidence>
<feature type="transmembrane region" description="Helical" evidence="1">
    <location>
        <begin position="12"/>
        <end position="38"/>
    </location>
</feature>
<dbReference type="PROSITE" id="PS50041">
    <property type="entry name" value="C_TYPE_LECTIN_2"/>
    <property type="match status" value="1"/>
</dbReference>
<dbReference type="Pfam" id="PF00059">
    <property type="entry name" value="Lectin_C"/>
    <property type="match status" value="1"/>
</dbReference>
<feature type="domain" description="C-type lectin" evidence="2">
    <location>
        <begin position="56"/>
        <end position="162"/>
    </location>
</feature>
<dbReference type="InterPro" id="IPR016187">
    <property type="entry name" value="CTDL_fold"/>
</dbReference>
<accession>A0A1V0QG09</accession>
<keyword evidence="1" id="KW-0472">Membrane</keyword>
<gene>
    <name evidence="3" type="primary">SWPV2-048</name>
</gene>
<dbReference type="InterPro" id="IPR050828">
    <property type="entry name" value="C-type_lectin/matrix_domain"/>
</dbReference>
<dbReference type="PANTHER" id="PTHR45710:SF26">
    <property type="entry name" value="RH26557P"/>
    <property type="match status" value="1"/>
</dbReference>
<dbReference type="Proteomes" id="UP000319767">
    <property type="component" value="Segment"/>
</dbReference>
<proteinExistence type="predicted"/>
<reference evidence="3" key="1">
    <citation type="journal article" date="2017" name="BMC Genomics">
        <title>Genomic characterization of two novel pathogenic avipoxviruses isolated from pacific shearwaters (Ardenna spp.).</title>
        <authorList>
            <person name="Sarker S."/>
            <person name="Das S."/>
            <person name="Lavers J.L."/>
            <person name="Hutton I."/>
            <person name="Helbig K."/>
            <person name="Imbery J."/>
            <person name="Upton C."/>
            <person name="Raidal S.R."/>
        </authorList>
    </citation>
    <scope>NUCLEOTIDE SEQUENCE [LARGE SCALE GENOMIC DNA]</scope>
    <source>
        <strain evidence="3">SWPV-2</strain>
    </source>
</reference>
<dbReference type="InterPro" id="IPR016186">
    <property type="entry name" value="C-type_lectin-like/link_sf"/>
</dbReference>
<dbReference type="Gene3D" id="3.10.100.10">
    <property type="entry name" value="Mannose-Binding Protein A, subunit A"/>
    <property type="match status" value="1"/>
</dbReference>
<evidence type="ECO:0000256" key="1">
    <source>
        <dbReference type="SAM" id="Phobius"/>
    </source>
</evidence>
<protein>
    <submittedName>
        <fullName evidence="3">SWPV2-ORF048</fullName>
    </submittedName>
</protein>
<organism evidence="3">
    <name type="scientific">Shearwaterpox virus</name>
    <dbReference type="NCBI Taxonomy" id="1974596"/>
    <lineage>
        <taxon>Viruses</taxon>
        <taxon>Varidnaviria</taxon>
        <taxon>Bamfordvirae</taxon>
        <taxon>Nucleocytoviricota</taxon>
        <taxon>Pokkesviricetes</taxon>
        <taxon>Chitovirales</taxon>
        <taxon>Poxviridae</taxon>
        <taxon>Chordopoxvirinae</taxon>
        <taxon>Avipoxvirus</taxon>
        <taxon>Avipoxvirus canarypox</taxon>
        <taxon>Canarypox virus</taxon>
    </lineage>
</organism>